<dbReference type="RefSeq" id="WP_052884779.1">
    <property type="nucleotide sequence ID" value="NZ_CP009961.1"/>
</dbReference>
<dbReference type="PATRIC" id="fig|1550241.5.peg.1702"/>
<dbReference type="InterPro" id="IPR013784">
    <property type="entry name" value="Carb-bd-like_fold"/>
</dbReference>
<dbReference type="GO" id="GO:0030246">
    <property type="term" value="F:carbohydrate binding"/>
    <property type="evidence" value="ECO:0007669"/>
    <property type="project" value="InterPro"/>
</dbReference>
<dbReference type="Pfam" id="PF13620">
    <property type="entry name" value="CarboxypepD_reg"/>
    <property type="match status" value="1"/>
</dbReference>
<reference evidence="1 2" key="1">
    <citation type="journal article" date="2015" name="Stand. Genomic Sci.">
        <title>Complete genome sequence of and proposal of Thermofilum uzonense sp. nov. a novel hyperthermophilic crenarchaeon and emended description of the genus Thermofilum.</title>
        <authorList>
            <person name="Toshchakov S.V."/>
            <person name="Korzhenkov A.A."/>
            <person name="Samarov N.I."/>
            <person name="Mazunin I.O."/>
            <person name="Mozhey O.I."/>
            <person name="Shmyr I.S."/>
            <person name="Derbikova K.S."/>
            <person name="Taranov E.A."/>
            <person name="Dominova I.N."/>
            <person name="Bonch-Osmolovskaya E.A."/>
            <person name="Patrushev M.V."/>
            <person name="Podosokorskaya O.A."/>
            <person name="Kublanov I.V."/>
        </authorList>
    </citation>
    <scope>NUCLEOTIDE SEQUENCE [LARGE SCALE GENOMIC DNA]</scope>
    <source>
        <strain evidence="1 2">1807-2</strain>
    </source>
</reference>
<dbReference type="SUPFAM" id="SSF49464">
    <property type="entry name" value="Carboxypeptidase regulatory domain-like"/>
    <property type="match status" value="1"/>
</dbReference>
<dbReference type="HOGENOM" id="CLU_427389_0_0_2"/>
<dbReference type="AlphaFoldDB" id="A0A0F7FJV2"/>
<evidence type="ECO:0000313" key="1">
    <source>
        <dbReference type="EMBL" id="AKG39213.1"/>
    </source>
</evidence>
<dbReference type="Proteomes" id="UP000067434">
    <property type="component" value="Chromosome"/>
</dbReference>
<proteinExistence type="predicted"/>
<dbReference type="OrthoDB" id="31190at2157"/>
<dbReference type="STRING" id="1550241.MA03_08230"/>
<keyword evidence="2" id="KW-1185">Reference proteome</keyword>
<evidence type="ECO:0000313" key="2">
    <source>
        <dbReference type="Proteomes" id="UP000067434"/>
    </source>
</evidence>
<protein>
    <recommendedName>
        <fullName evidence="3">Carboxypeptidase regulatory-like domain-containing protein</fullName>
    </recommendedName>
</protein>
<dbReference type="Gene3D" id="2.60.40.1120">
    <property type="entry name" value="Carboxypeptidase-like, regulatory domain"/>
    <property type="match status" value="1"/>
</dbReference>
<dbReference type="InterPro" id="IPR008969">
    <property type="entry name" value="CarboxyPept-like_regulatory"/>
</dbReference>
<organism evidence="1 2">
    <name type="scientific">Infirmifilum uzonense</name>
    <dbReference type="NCBI Taxonomy" id="1550241"/>
    <lineage>
        <taxon>Archaea</taxon>
        <taxon>Thermoproteota</taxon>
        <taxon>Thermoprotei</taxon>
        <taxon>Thermofilales</taxon>
        <taxon>Thermofilaceae</taxon>
        <taxon>Infirmifilum</taxon>
    </lineage>
</organism>
<gene>
    <name evidence="1" type="ORF">MA03_08230</name>
</gene>
<dbReference type="SUPFAM" id="SSF49452">
    <property type="entry name" value="Starch-binding domain-like"/>
    <property type="match status" value="1"/>
</dbReference>
<dbReference type="GeneID" id="25402211"/>
<dbReference type="EMBL" id="CP009961">
    <property type="protein sequence ID" value="AKG39213.1"/>
    <property type="molecule type" value="Genomic_DNA"/>
</dbReference>
<sequence length="640" mass="69575">MFEYLTYMRRLIVSVLLVILLSSVAATILAAETTPVFYARVDYLLRTEENVELDFGSKSIIKLSSYAAPPGFTLESFTVVFEGKTPAQVIPIEYDKISKNMDVLASVTSFSGEITLGSNGYNGTVKAKLVTVFKRSSWVPLQDNLTIDTSEFKDTGLQVVVKVTIDNYAPYAVKSVTDPKGNELTSLSMQDKLPAGAFKVDPKHVEFDATTIGFGKYKIAFNVGDDYKLPNSFLVIEDRYMEVTIPAKTSKNYMLKSKAGWNTLGFIIVLYSVTPGPLSSDARVTGALVDKAFERSEEFEIRGASLLIPPLLMNYWIKAFLVYGNSAVISNNEGHDIQAIVIPIYYRQIGTWTPKGLVATINKKDVADAYSAYLVVQVPTIATIQSITLPGGQKIEGVESFTSNWLGTWRSAVIEKTEASIQVKNGDSIEEGDYFVEISWKPVKMIFTDPKGNPVPGVQVSVEGPQTAQVVSGVDGVASINVYTPGVYSIRANFKGSTIAALTLGTLIDTDFNIECKVYRLTVNVKNALGNPIAGASVTITNGNYTQTLESDSSGSVVFNQMPVGVYTVTAQYKRITSSMKVTLDGDKNVDINTGILFDIPFVGPVTAMEVAAVSAAAAVTSALFFRPRKEEEVAEIEIG</sequence>
<dbReference type="KEGG" id="thf:MA03_08230"/>
<name>A0A0F7FJV2_9CREN</name>
<evidence type="ECO:0008006" key="3">
    <source>
        <dbReference type="Google" id="ProtNLM"/>
    </source>
</evidence>
<accession>A0A0F7FJV2</accession>